<accession>A0ABU1H7Q0</accession>
<keyword evidence="4" id="KW-1185">Reference proteome</keyword>
<feature type="domain" description="Transposase IS110-like N-terminal" evidence="2">
    <location>
        <begin position="11"/>
        <end position="112"/>
    </location>
</feature>
<dbReference type="RefSeq" id="WP_309657209.1">
    <property type="nucleotide sequence ID" value="NZ_JARWAN010000037.1"/>
</dbReference>
<name>A0ABU1H7Q0_9GAMM</name>
<gene>
    <name evidence="3" type="ORF">QC823_15290</name>
</gene>
<reference evidence="3 4" key="1">
    <citation type="submission" date="2023-04" db="EMBL/GenBank/DDBJ databases">
        <title>A long-awaited taxogenomic arrangement of the family Halomonadaceae.</title>
        <authorList>
            <person name="De La Haba R."/>
            <person name="Chuvochina M."/>
            <person name="Wittouck S."/>
            <person name="Arahal D.R."/>
            <person name="Sanchez-Porro C."/>
            <person name="Hugenholtz P."/>
            <person name="Ventosa A."/>
        </authorList>
    </citation>
    <scope>NUCLEOTIDE SEQUENCE [LARGE SCALE GENOMIC DNA]</scope>
    <source>
        <strain evidence="3 4">DSM 21020</strain>
    </source>
</reference>
<comment type="caution">
    <text evidence="3">The sequence shown here is derived from an EMBL/GenBank/DDBJ whole genome shotgun (WGS) entry which is preliminary data.</text>
</comment>
<evidence type="ECO:0000259" key="2">
    <source>
        <dbReference type="Pfam" id="PF01548"/>
    </source>
</evidence>
<evidence type="ECO:0000313" key="3">
    <source>
        <dbReference type="EMBL" id="MDR5900331.1"/>
    </source>
</evidence>
<dbReference type="Pfam" id="PF01548">
    <property type="entry name" value="DEDD_Tnp_IS110"/>
    <property type="match status" value="1"/>
</dbReference>
<feature type="region of interest" description="Disordered" evidence="1">
    <location>
        <begin position="88"/>
        <end position="108"/>
    </location>
</feature>
<dbReference type="Proteomes" id="UP001254564">
    <property type="component" value="Unassembled WGS sequence"/>
</dbReference>
<protein>
    <submittedName>
        <fullName evidence="3">Transposase</fullName>
    </submittedName>
</protein>
<dbReference type="PANTHER" id="PTHR33055">
    <property type="entry name" value="TRANSPOSASE FOR INSERTION SEQUENCE ELEMENT IS1111A"/>
    <property type="match status" value="1"/>
</dbReference>
<organism evidence="3 4">
    <name type="scientific">Vreelandella vilamensis</name>
    <dbReference type="NCBI Taxonomy" id="531309"/>
    <lineage>
        <taxon>Bacteria</taxon>
        <taxon>Pseudomonadati</taxon>
        <taxon>Pseudomonadota</taxon>
        <taxon>Gammaproteobacteria</taxon>
        <taxon>Oceanospirillales</taxon>
        <taxon>Halomonadaceae</taxon>
        <taxon>Vreelandella</taxon>
    </lineage>
</organism>
<dbReference type="InterPro" id="IPR047650">
    <property type="entry name" value="Transpos_IS110"/>
</dbReference>
<proteinExistence type="predicted"/>
<dbReference type="PANTHER" id="PTHR33055:SF16">
    <property type="entry name" value="TRANSPOSASE FOR INSERTION SEQUENCE ELEMENT IS1547"/>
    <property type="match status" value="1"/>
</dbReference>
<sequence>MRVKSQQAVILGVDTHLDVHVGVVINELGQLLGTRSVSANAAGYAELLSWSSLFGTLTRAGVEGTGTYGAGLCRFLIDHEITVFEVNRPDRSKRRQKGKSDPSGAENAARSVLSGIAMARHI</sequence>
<dbReference type="EMBL" id="JARWAN010000037">
    <property type="protein sequence ID" value="MDR5900331.1"/>
    <property type="molecule type" value="Genomic_DNA"/>
</dbReference>
<dbReference type="InterPro" id="IPR002525">
    <property type="entry name" value="Transp_IS110-like_N"/>
</dbReference>
<evidence type="ECO:0000256" key="1">
    <source>
        <dbReference type="SAM" id="MobiDB-lite"/>
    </source>
</evidence>
<evidence type="ECO:0000313" key="4">
    <source>
        <dbReference type="Proteomes" id="UP001254564"/>
    </source>
</evidence>